<accession>A0ABV0KDF4</accession>
<keyword evidence="3" id="KW-0443">Lipid metabolism</keyword>
<organism evidence="5 6">
    <name type="scientific">Stenomitos frigidus AS-A4</name>
    <dbReference type="NCBI Taxonomy" id="2933935"/>
    <lineage>
        <taxon>Bacteria</taxon>
        <taxon>Bacillati</taxon>
        <taxon>Cyanobacteriota</taxon>
        <taxon>Cyanophyceae</taxon>
        <taxon>Leptolyngbyales</taxon>
        <taxon>Leptolyngbyaceae</taxon>
        <taxon>Stenomitos</taxon>
    </lineage>
</organism>
<dbReference type="Proteomes" id="UP001476950">
    <property type="component" value="Unassembled WGS sequence"/>
</dbReference>
<reference evidence="5 6" key="1">
    <citation type="submission" date="2022-04" db="EMBL/GenBank/DDBJ databases">
        <title>Positive selection, recombination, and allopatry shape intraspecific diversity of widespread and dominant cyanobacteria.</title>
        <authorList>
            <person name="Wei J."/>
            <person name="Shu W."/>
            <person name="Hu C."/>
        </authorList>
    </citation>
    <scope>NUCLEOTIDE SEQUENCE [LARGE SCALE GENOMIC DNA]</scope>
    <source>
        <strain evidence="5 6">AS-A4</strain>
    </source>
</reference>
<dbReference type="Pfam" id="PF03403">
    <property type="entry name" value="PAF-AH_p_II"/>
    <property type="match status" value="1"/>
</dbReference>
<dbReference type="RefSeq" id="WP_190454157.1">
    <property type="nucleotide sequence ID" value="NZ_JAMPLM010000001.1"/>
</dbReference>
<dbReference type="Pfam" id="PF07176">
    <property type="entry name" value="DUF1400"/>
    <property type="match status" value="1"/>
</dbReference>
<dbReference type="GO" id="GO:0016787">
    <property type="term" value="F:hydrolase activity"/>
    <property type="evidence" value="ECO:0007669"/>
    <property type="project" value="UniProtKB-KW"/>
</dbReference>
<feature type="domain" description="DUF1400" evidence="4">
    <location>
        <begin position="34"/>
        <end position="160"/>
    </location>
</feature>
<comment type="caution">
    <text evidence="5">The sequence shown here is derived from an EMBL/GenBank/DDBJ whole genome shotgun (WGS) entry which is preliminary data.</text>
</comment>
<keyword evidence="2" id="KW-0442">Lipid degradation</keyword>
<keyword evidence="6" id="KW-1185">Reference proteome</keyword>
<evidence type="ECO:0000313" key="6">
    <source>
        <dbReference type="Proteomes" id="UP001476950"/>
    </source>
</evidence>
<dbReference type="InterPro" id="IPR010802">
    <property type="entry name" value="DUF1400"/>
</dbReference>
<evidence type="ECO:0000256" key="3">
    <source>
        <dbReference type="ARBA" id="ARBA00023098"/>
    </source>
</evidence>
<dbReference type="SUPFAM" id="SSF53474">
    <property type="entry name" value="alpha/beta-Hydrolases"/>
    <property type="match status" value="1"/>
</dbReference>
<dbReference type="Gene3D" id="3.40.50.1820">
    <property type="entry name" value="alpha/beta hydrolase"/>
    <property type="match status" value="1"/>
</dbReference>
<name>A0ABV0KDF4_9CYAN</name>
<evidence type="ECO:0000259" key="4">
    <source>
        <dbReference type="Pfam" id="PF07176"/>
    </source>
</evidence>
<proteinExistence type="predicted"/>
<protein>
    <submittedName>
        <fullName evidence="5">Alpha/beta hydrolase</fullName>
    </submittedName>
</protein>
<keyword evidence="1 5" id="KW-0378">Hydrolase</keyword>
<dbReference type="PANTHER" id="PTHR10272:SF13">
    <property type="entry name" value="POLY(ETHYLENE TEREPHTHALATE) HYDROLASE"/>
    <property type="match status" value="1"/>
</dbReference>
<evidence type="ECO:0000313" key="5">
    <source>
        <dbReference type="EMBL" id="MEP1057220.1"/>
    </source>
</evidence>
<evidence type="ECO:0000256" key="1">
    <source>
        <dbReference type="ARBA" id="ARBA00022801"/>
    </source>
</evidence>
<dbReference type="InterPro" id="IPR029058">
    <property type="entry name" value="AB_hydrolase_fold"/>
</dbReference>
<dbReference type="EMBL" id="JAMPLM010000001">
    <property type="protein sequence ID" value="MEP1057220.1"/>
    <property type="molecule type" value="Genomic_DNA"/>
</dbReference>
<evidence type="ECO:0000256" key="2">
    <source>
        <dbReference type="ARBA" id="ARBA00022963"/>
    </source>
</evidence>
<sequence length="589" mass="62821">MNVTKTAPSCPPLWTGVLLNLLGWLVLSPTPAQAAEKVYISYGLLERSIPVSSLEAYAKDGTIDDDLAVYAQYGDAKQLAQLQSALVARADVDLVTVAQFLYTPQGEVLLKRLGQVIQPETRDSGFKAIRAALILAAADPQGLTFLNILRRFPTRALRIDVAQSLQIAADVGQLIDQTQRATTVVTQAAQQEQATDGITIPFPDLRQRGSFTWQKQTIALVDPSRSAVLNPTLTGTVAPSAQAALPEAIPSDVVSGRSIPVDLYLPTQTQPQSSVPVVVISHGLGSDRTTFAYLAIHLASYGFAVLVPEHPGSNAARLQALVTGTASEVSEPAEFVNRPLDITFVLNQVESRINATPELRGRLNFQQVGVLGQSFGGYTALALAGAPINSQQLQASCQNLEETLNLSLLLQCRAGALAQPVPTLQDGRIKAVFAINPITSAVLGQASISQIKVPTLMMTGNADTIAPAVPEQIQPFTWLTTTDRYLVLMEGGTHFSTLDPTASKDVVPLPQEVIGPSPATGRRYVNALAVAFFQTYIAKQPTYRSYLSPSYSNAISEAPLPLTLLRTLTADQLTQIAAGSTQPVTTAAP</sequence>
<dbReference type="PANTHER" id="PTHR10272">
    <property type="entry name" value="PLATELET-ACTIVATING FACTOR ACETYLHYDROLASE"/>
    <property type="match status" value="1"/>
</dbReference>
<gene>
    <name evidence="5" type="ORF">NDI38_02145</name>
</gene>